<reference evidence="4" key="1">
    <citation type="submission" date="2023-10" db="EMBL/GenBank/DDBJ databases">
        <authorList>
            <person name="Chen Y."/>
            <person name="Shah S."/>
            <person name="Dougan E. K."/>
            <person name="Thang M."/>
            <person name="Chan C."/>
        </authorList>
    </citation>
    <scope>NUCLEOTIDE SEQUENCE [LARGE SCALE GENOMIC DNA]</scope>
</reference>
<dbReference type="Proteomes" id="UP001189429">
    <property type="component" value="Unassembled WGS sequence"/>
</dbReference>
<dbReference type="PROSITE" id="PS50222">
    <property type="entry name" value="EF_HAND_2"/>
    <property type="match status" value="1"/>
</dbReference>
<feature type="domain" description="EF-hand" evidence="3">
    <location>
        <begin position="483"/>
        <end position="508"/>
    </location>
</feature>
<protein>
    <recommendedName>
        <fullName evidence="3">EF-hand domain-containing protein</fullName>
    </recommendedName>
</protein>
<sequence>MTAAPSAAPAASPASLARRAPVARGPRGSTSPASPRQPPAGRACARRSSPAANVSQGDFLTVGLQNMLRATSESLSDTRAAVQEGQAELRRLLNFHGGGSFMRGWRLELDPDGVLQIDFQTFCRAAGRIRFSGDTQALFSVDADSRYLTMEEVYPAKGQLMGRFRQWIQQTFGSPVALFHAASHGAATVTREQFCEFLQEKEWGTDAKELADICDCIDFVDSGDVRMDDVLFLELDPRMRDEYMFRVRMDSMQEWRMQAAQDFVEMSRTQGAELGQGGAKRATHRLAPRPWQEHTFEKLPHVACQERYRKARVLRRRQTAAKRSFQKHLQATFGHEVRALRRSLGGPGSPYFVCRDILRHQLSKSILQVDARALWQALDEERENSAERGKWTGTSTARMNFSSFRRVLAALGYPAVSDKEHRGLLMTSLDLMGCGFVERGDLLWLDGWDAPEWISAEPDEEAWSQLRSLLEQSCGHLLCAWTQLLDQDSSNKISWDEFEQACSRIKFSGNVAGAWRVLDEDLSGYITMNEFDQPSADLLSSFKSWTERYFGSVSLWFEALDAHNQGWVALADMRRAFRRHSWDGDVRLLFDCLATSTVDPGNGALQISQSGNGTRNKSKKETMVRSSSVRKVIVLEDVEFLDSWTLQLPEESLLQCGREESCGGSSAGSLKRRSLLVGQPRPSTAPVPLAPEIGHRTILGD</sequence>
<dbReference type="SUPFAM" id="SSF47473">
    <property type="entry name" value="EF-hand"/>
    <property type="match status" value="1"/>
</dbReference>
<dbReference type="PROSITE" id="PS00018">
    <property type="entry name" value="EF_HAND_1"/>
    <property type="match status" value="1"/>
</dbReference>
<keyword evidence="5" id="KW-1185">Reference proteome</keyword>
<accession>A0ABN9UY92</accession>
<name>A0ABN9UY92_9DINO</name>
<feature type="region of interest" description="Disordered" evidence="2">
    <location>
        <begin position="1"/>
        <end position="52"/>
    </location>
</feature>
<evidence type="ECO:0000259" key="3">
    <source>
        <dbReference type="PROSITE" id="PS50222"/>
    </source>
</evidence>
<organism evidence="4 5">
    <name type="scientific">Prorocentrum cordatum</name>
    <dbReference type="NCBI Taxonomy" id="2364126"/>
    <lineage>
        <taxon>Eukaryota</taxon>
        <taxon>Sar</taxon>
        <taxon>Alveolata</taxon>
        <taxon>Dinophyceae</taxon>
        <taxon>Prorocentrales</taxon>
        <taxon>Prorocentraceae</taxon>
        <taxon>Prorocentrum</taxon>
    </lineage>
</organism>
<evidence type="ECO:0000256" key="2">
    <source>
        <dbReference type="SAM" id="MobiDB-lite"/>
    </source>
</evidence>
<dbReference type="InterPro" id="IPR011992">
    <property type="entry name" value="EF-hand-dom_pair"/>
</dbReference>
<gene>
    <name evidence="4" type="ORF">PCOR1329_LOCUS52295</name>
</gene>
<keyword evidence="1" id="KW-0106">Calcium</keyword>
<evidence type="ECO:0000313" key="5">
    <source>
        <dbReference type="Proteomes" id="UP001189429"/>
    </source>
</evidence>
<dbReference type="InterPro" id="IPR018247">
    <property type="entry name" value="EF_Hand_1_Ca_BS"/>
</dbReference>
<dbReference type="EMBL" id="CAUYUJ010016360">
    <property type="protein sequence ID" value="CAK0864387.1"/>
    <property type="molecule type" value="Genomic_DNA"/>
</dbReference>
<feature type="compositionally biased region" description="Low complexity" evidence="2">
    <location>
        <begin position="1"/>
        <end position="28"/>
    </location>
</feature>
<dbReference type="Gene3D" id="1.10.238.10">
    <property type="entry name" value="EF-hand"/>
    <property type="match status" value="1"/>
</dbReference>
<dbReference type="InterPro" id="IPR002048">
    <property type="entry name" value="EF_hand_dom"/>
</dbReference>
<evidence type="ECO:0000313" key="4">
    <source>
        <dbReference type="EMBL" id="CAK0864387.1"/>
    </source>
</evidence>
<comment type="caution">
    <text evidence="4">The sequence shown here is derived from an EMBL/GenBank/DDBJ whole genome shotgun (WGS) entry which is preliminary data.</text>
</comment>
<proteinExistence type="predicted"/>
<evidence type="ECO:0000256" key="1">
    <source>
        <dbReference type="ARBA" id="ARBA00022837"/>
    </source>
</evidence>